<evidence type="ECO:0000313" key="1">
    <source>
        <dbReference type="EMBL" id="SPF51604.1"/>
    </source>
</evidence>
<protein>
    <submittedName>
        <fullName evidence="1">Uncharacterized protein</fullName>
    </submittedName>
</protein>
<reference evidence="2" key="1">
    <citation type="submission" date="2018-02" db="EMBL/GenBank/DDBJ databases">
        <authorList>
            <person name="Hausmann B."/>
        </authorList>
    </citation>
    <scope>NUCLEOTIDE SEQUENCE [LARGE SCALE GENOMIC DNA]</scope>
    <source>
        <strain evidence="2">Peat soil MAG SbF1</strain>
    </source>
</reference>
<gene>
    <name evidence="1" type="ORF">SBF1_5200002</name>
</gene>
<name>A0A2U3LIC3_9FIRM</name>
<accession>A0A2U3LIC3</accession>
<organism evidence="1 2">
    <name type="scientific">Candidatus Desulfosporosinus infrequens</name>
    <dbReference type="NCBI Taxonomy" id="2043169"/>
    <lineage>
        <taxon>Bacteria</taxon>
        <taxon>Bacillati</taxon>
        <taxon>Bacillota</taxon>
        <taxon>Clostridia</taxon>
        <taxon>Eubacteriales</taxon>
        <taxon>Desulfitobacteriaceae</taxon>
        <taxon>Desulfosporosinus</taxon>
    </lineage>
</organism>
<dbReference type="EMBL" id="OMOF01000469">
    <property type="protein sequence ID" value="SPF51604.1"/>
    <property type="molecule type" value="Genomic_DNA"/>
</dbReference>
<proteinExistence type="predicted"/>
<evidence type="ECO:0000313" key="2">
    <source>
        <dbReference type="Proteomes" id="UP000238916"/>
    </source>
</evidence>
<sequence>MRLYDYCKFEIVGSLPRLALFDILGIPALADISEIPDILGILDIPDIFDTPEMLCWLPLPDIPDGMALPVGNRDHNKSG</sequence>
<dbReference type="AlphaFoldDB" id="A0A2U3LIC3"/>
<dbReference type="Proteomes" id="UP000238916">
    <property type="component" value="Unassembled WGS sequence"/>
</dbReference>